<comment type="caution">
    <text evidence="1">The sequence shown here is derived from an EMBL/GenBank/DDBJ whole genome shotgun (WGS) entry which is preliminary data.</text>
</comment>
<accession>A0A4C1TXP9</accession>
<evidence type="ECO:0000313" key="2">
    <source>
        <dbReference type="Proteomes" id="UP000299102"/>
    </source>
</evidence>
<reference evidence="1 2" key="1">
    <citation type="journal article" date="2019" name="Commun. Biol.">
        <title>The bagworm genome reveals a unique fibroin gene that provides high tensile strength.</title>
        <authorList>
            <person name="Kono N."/>
            <person name="Nakamura H."/>
            <person name="Ohtoshi R."/>
            <person name="Tomita M."/>
            <person name="Numata K."/>
            <person name="Arakawa K."/>
        </authorList>
    </citation>
    <scope>NUCLEOTIDE SEQUENCE [LARGE SCALE GENOMIC DNA]</scope>
</reference>
<dbReference type="Proteomes" id="UP000299102">
    <property type="component" value="Unassembled WGS sequence"/>
</dbReference>
<name>A0A4C1TXP9_EUMVA</name>
<gene>
    <name evidence="1" type="ORF">EVAR_14789_1</name>
</gene>
<sequence length="170" mass="19356">MFCFATQYDNVYIDLLSGICLPSSSPSTTSRLREHDAVGLGARPFGYRRRRFVIGSLVVFSRSRITLVFGWLSRIFRRNVRGKPQPYTACWFRSGKVYFITRIARMVVRCQLTRFKDLIPRPRHDIALSLFVCRGTAAVSLAVRIRCGCPSVVFAFVSSSVYVLVMAEKN</sequence>
<evidence type="ECO:0000313" key="1">
    <source>
        <dbReference type="EMBL" id="GBP18396.1"/>
    </source>
</evidence>
<organism evidence="1 2">
    <name type="scientific">Eumeta variegata</name>
    <name type="common">Bagworm moth</name>
    <name type="synonym">Eumeta japonica</name>
    <dbReference type="NCBI Taxonomy" id="151549"/>
    <lineage>
        <taxon>Eukaryota</taxon>
        <taxon>Metazoa</taxon>
        <taxon>Ecdysozoa</taxon>
        <taxon>Arthropoda</taxon>
        <taxon>Hexapoda</taxon>
        <taxon>Insecta</taxon>
        <taxon>Pterygota</taxon>
        <taxon>Neoptera</taxon>
        <taxon>Endopterygota</taxon>
        <taxon>Lepidoptera</taxon>
        <taxon>Glossata</taxon>
        <taxon>Ditrysia</taxon>
        <taxon>Tineoidea</taxon>
        <taxon>Psychidae</taxon>
        <taxon>Oiketicinae</taxon>
        <taxon>Eumeta</taxon>
    </lineage>
</organism>
<keyword evidence="2" id="KW-1185">Reference proteome</keyword>
<dbReference type="AlphaFoldDB" id="A0A4C1TXP9"/>
<dbReference type="EMBL" id="BGZK01000096">
    <property type="protein sequence ID" value="GBP18396.1"/>
    <property type="molecule type" value="Genomic_DNA"/>
</dbReference>
<protein>
    <submittedName>
        <fullName evidence="1">Uncharacterized protein</fullName>
    </submittedName>
</protein>
<proteinExistence type="predicted"/>